<dbReference type="AlphaFoldDB" id="A0A6M3ILB3"/>
<reference evidence="1" key="1">
    <citation type="submission" date="2020-03" db="EMBL/GenBank/DDBJ databases">
        <title>The deep terrestrial virosphere.</title>
        <authorList>
            <person name="Holmfeldt K."/>
            <person name="Nilsson E."/>
            <person name="Simone D."/>
            <person name="Lopez-Fernandez M."/>
            <person name="Wu X."/>
            <person name="de Brujin I."/>
            <person name="Lundin D."/>
            <person name="Andersson A."/>
            <person name="Bertilsson S."/>
            <person name="Dopson M."/>
        </authorList>
    </citation>
    <scope>NUCLEOTIDE SEQUENCE</scope>
    <source>
        <strain evidence="1">MM415B01499</strain>
    </source>
</reference>
<dbReference type="EMBL" id="MT141309">
    <property type="protein sequence ID" value="QJA58125.1"/>
    <property type="molecule type" value="Genomic_DNA"/>
</dbReference>
<proteinExistence type="predicted"/>
<name>A0A6M3ILB3_9ZZZZ</name>
<gene>
    <name evidence="1" type="ORF">MM415B01499_0010</name>
</gene>
<accession>A0A6M3ILB3</accession>
<protein>
    <submittedName>
        <fullName evidence="1">Putative structural protein</fullName>
    </submittedName>
</protein>
<sequence>MATSGSTDYNVDRNDIIDEALEQIGRKAAEQTIPNAIYASCGRSLNMLIKAWGAEGIGLWKDREIAVFQAYEGYSIDIGPSGDHATESYVKTEIETAAASGDATIEVDSISGITNGDYIGIELDDKTLQWTTINGVPAGTTITLTAVLTDAAAVDNHVYTYTTKAVRPLGFSEARVHYGNGDTENSIEIIGRKEYMEISNKLSTGVANSVYYDPQLTDGVLKVWSACNDVKNWLMMTAQMPIEDFDAGTDDADFAQEWFLPLSLNLAVLIAPKFGVTVSKTLMLNALYYKNSVASFDNELTSTFFGVDR</sequence>
<evidence type="ECO:0000313" key="1">
    <source>
        <dbReference type="EMBL" id="QJA58125.1"/>
    </source>
</evidence>
<organism evidence="1">
    <name type="scientific">viral metagenome</name>
    <dbReference type="NCBI Taxonomy" id="1070528"/>
    <lineage>
        <taxon>unclassified sequences</taxon>
        <taxon>metagenomes</taxon>
        <taxon>organismal metagenomes</taxon>
    </lineage>
</organism>